<dbReference type="AlphaFoldDB" id="A0A542ZDT5"/>
<name>A0A542ZDT5_RARFA</name>
<protein>
    <submittedName>
        <fullName evidence="2">Uncharacterized protein</fullName>
    </submittedName>
</protein>
<keyword evidence="1" id="KW-1133">Transmembrane helix</keyword>
<reference evidence="2 3" key="1">
    <citation type="submission" date="2019-06" db="EMBL/GenBank/DDBJ databases">
        <title>Sequencing the genomes of 1000 actinobacteria strains.</title>
        <authorList>
            <person name="Klenk H.-P."/>
        </authorList>
    </citation>
    <scope>NUCLEOTIDE SEQUENCE [LARGE SCALE GENOMIC DNA]</scope>
    <source>
        <strain evidence="2 3">DSM 4813</strain>
    </source>
</reference>
<keyword evidence="3" id="KW-1185">Reference proteome</keyword>
<dbReference type="EMBL" id="VFOS01000003">
    <property type="protein sequence ID" value="TQL58506.1"/>
    <property type="molecule type" value="Genomic_DNA"/>
</dbReference>
<sequence>MAGRPRDQVLQSLWTAAFAVAATVLAHIAGGGAVPGIFVILAATVPTMLGAVALAWASTGTARVLFAAIASQLLFHWLFAATSAAPASGVAAQERFGLIAGDHLRHGASSTWIGFDSATETGRGTGGGVQLSEHAHLAGSVTMAVSHVIAAIFIVTIMLSASRLAASAMRIRDRAVAILQPLRAQVGRVTQNSSIVVSRPSTHSSRATYGTWCGRAPPAIA</sequence>
<evidence type="ECO:0000313" key="3">
    <source>
        <dbReference type="Proteomes" id="UP000315389"/>
    </source>
</evidence>
<dbReference type="RefSeq" id="WP_142121464.1">
    <property type="nucleotide sequence ID" value="NZ_BAAASV010000002.1"/>
</dbReference>
<feature type="transmembrane region" description="Helical" evidence="1">
    <location>
        <begin position="64"/>
        <end position="85"/>
    </location>
</feature>
<organism evidence="2 3">
    <name type="scientific">Rarobacter faecitabidus</name>
    <dbReference type="NCBI Taxonomy" id="13243"/>
    <lineage>
        <taxon>Bacteria</taxon>
        <taxon>Bacillati</taxon>
        <taxon>Actinomycetota</taxon>
        <taxon>Actinomycetes</taxon>
        <taxon>Micrococcales</taxon>
        <taxon>Rarobacteraceae</taxon>
        <taxon>Rarobacter</taxon>
    </lineage>
</organism>
<feature type="transmembrane region" description="Helical" evidence="1">
    <location>
        <begin position="36"/>
        <end position="57"/>
    </location>
</feature>
<evidence type="ECO:0000313" key="2">
    <source>
        <dbReference type="EMBL" id="TQL58506.1"/>
    </source>
</evidence>
<gene>
    <name evidence="2" type="ORF">FB461_1920</name>
</gene>
<dbReference type="Proteomes" id="UP000315389">
    <property type="component" value="Unassembled WGS sequence"/>
</dbReference>
<comment type="caution">
    <text evidence="2">The sequence shown here is derived from an EMBL/GenBank/DDBJ whole genome shotgun (WGS) entry which is preliminary data.</text>
</comment>
<keyword evidence="1" id="KW-0812">Transmembrane</keyword>
<accession>A0A542ZDT5</accession>
<feature type="transmembrane region" description="Helical" evidence="1">
    <location>
        <begin position="144"/>
        <end position="166"/>
    </location>
</feature>
<evidence type="ECO:0000256" key="1">
    <source>
        <dbReference type="SAM" id="Phobius"/>
    </source>
</evidence>
<proteinExistence type="predicted"/>
<keyword evidence="1" id="KW-0472">Membrane</keyword>